<evidence type="ECO:0000313" key="1">
    <source>
        <dbReference type="EMBL" id="EJX08776.1"/>
    </source>
</evidence>
<dbReference type="AlphaFoldDB" id="J9D7L8"/>
<dbReference type="EMBL" id="AMCI01000545">
    <property type="protein sequence ID" value="EJX08776.1"/>
    <property type="molecule type" value="Genomic_DNA"/>
</dbReference>
<reference evidence="1" key="1">
    <citation type="journal article" date="2012" name="PLoS ONE">
        <title>Gene sets for utilization of primary and secondary nutrition supplies in the distal gut of endangered iberian lynx.</title>
        <authorList>
            <person name="Alcaide M."/>
            <person name="Messina E."/>
            <person name="Richter M."/>
            <person name="Bargiela R."/>
            <person name="Peplies J."/>
            <person name="Huws S.A."/>
            <person name="Newbold C.J."/>
            <person name="Golyshin P.N."/>
            <person name="Simon M.A."/>
            <person name="Lopez G."/>
            <person name="Yakimov M.M."/>
            <person name="Ferrer M."/>
        </authorList>
    </citation>
    <scope>NUCLEOTIDE SEQUENCE</scope>
</reference>
<gene>
    <name evidence="1" type="ORF">EVA_03115</name>
</gene>
<name>J9D7L8_9ZZZZ</name>
<proteinExistence type="predicted"/>
<comment type="caution">
    <text evidence="1">The sequence shown here is derived from an EMBL/GenBank/DDBJ whole genome shotgun (WGS) entry which is preliminary data.</text>
</comment>
<protein>
    <submittedName>
        <fullName evidence="1">Uncharacterized protein</fullName>
    </submittedName>
</protein>
<accession>J9D7L8</accession>
<sequence length="252" mass="27517">MLSIAVLVSSLATCRAVNLPFNSPASSCVISVPNPRLASCFFSLSQPNVSDILSRSATIPCISSWYLFFKSLDSSLSIPSLSAYLLQSSYSSLILSLYCFDTNPAIIAFLRLSSKLSHISSKEVLMSAKLSMKPPKNESYVTPVIASLSDSFSSTASSLHSMMLFKFSLIRSSINPHASGSCDIMIYNSSPDKEYKSVIDVIDLSSSWLICWKPLTAPTFLFECHSALWSFHEAPARPEAAASLCRFSTFLL</sequence>
<organism evidence="1">
    <name type="scientific">gut metagenome</name>
    <dbReference type="NCBI Taxonomy" id="749906"/>
    <lineage>
        <taxon>unclassified sequences</taxon>
        <taxon>metagenomes</taxon>
        <taxon>organismal metagenomes</taxon>
    </lineage>
</organism>